<evidence type="ECO:0000256" key="2">
    <source>
        <dbReference type="ARBA" id="ARBA00001968"/>
    </source>
</evidence>
<evidence type="ECO:0000256" key="6">
    <source>
        <dbReference type="ARBA" id="ARBA00012947"/>
    </source>
</evidence>
<comment type="subunit">
    <text evidence="4">Homotrimer.</text>
</comment>
<dbReference type="PANTHER" id="PTHR33254:SF4">
    <property type="entry name" value="4-HYDROXY-4-METHYL-2-OXOGLUTARATE ALDOLASE 3-RELATED"/>
    <property type="match status" value="1"/>
</dbReference>
<accession>A0A1G9NCD4</accession>
<dbReference type="Pfam" id="PF03737">
    <property type="entry name" value="RraA-like"/>
    <property type="match status" value="1"/>
</dbReference>
<evidence type="ECO:0000256" key="11">
    <source>
        <dbReference type="ARBA" id="ARBA00032305"/>
    </source>
</evidence>
<protein>
    <recommendedName>
        <fullName evidence="7">Putative 4-hydroxy-4-methyl-2-oxoglutarate aldolase</fullName>
        <ecNumber evidence="6">4.1.1.112</ecNumber>
        <ecNumber evidence="5">4.1.3.17</ecNumber>
    </recommendedName>
    <alternativeName>
        <fullName evidence="11">Oxaloacetate decarboxylase</fullName>
    </alternativeName>
    <alternativeName>
        <fullName evidence="9">Regulator of ribonuclease activity homolog</fullName>
    </alternativeName>
    <alternativeName>
        <fullName evidence="10">RraA-like protein</fullName>
    </alternativeName>
</protein>
<dbReference type="CDD" id="cd16841">
    <property type="entry name" value="RraA_family"/>
    <property type="match status" value="1"/>
</dbReference>
<dbReference type="EC" id="4.1.3.17" evidence="5"/>
<dbReference type="PANTHER" id="PTHR33254">
    <property type="entry name" value="4-HYDROXY-4-METHYL-2-OXOGLUTARATE ALDOLASE 3-RELATED"/>
    <property type="match status" value="1"/>
</dbReference>
<proteinExistence type="inferred from homology"/>
<feature type="binding site" evidence="13">
    <location>
        <position position="124"/>
    </location>
    <ligand>
        <name>Mg(2+)</name>
        <dbReference type="ChEBI" id="CHEBI:18420"/>
    </ligand>
</feature>
<feature type="binding site" evidence="13">
    <location>
        <begin position="101"/>
        <end position="104"/>
    </location>
    <ligand>
        <name>substrate</name>
    </ligand>
</feature>
<dbReference type="Proteomes" id="UP000198680">
    <property type="component" value="Unassembled WGS sequence"/>
</dbReference>
<dbReference type="EC" id="4.1.1.112" evidence="6"/>
<dbReference type="Gene3D" id="3.50.30.40">
    <property type="entry name" value="Ribonuclease E inhibitor RraA/RraA-like"/>
    <property type="match status" value="1"/>
</dbReference>
<feature type="binding site" evidence="13">
    <location>
        <position position="123"/>
    </location>
    <ligand>
        <name>substrate</name>
    </ligand>
</feature>
<dbReference type="STRING" id="1137991.SAMN05660642_00973"/>
<evidence type="ECO:0000256" key="12">
    <source>
        <dbReference type="ARBA" id="ARBA00047973"/>
    </source>
</evidence>
<evidence type="ECO:0000256" key="4">
    <source>
        <dbReference type="ARBA" id="ARBA00011233"/>
    </source>
</evidence>
<dbReference type="OrthoDB" id="943692at2"/>
<evidence type="ECO:0000313" key="15">
    <source>
        <dbReference type="Proteomes" id="UP000198680"/>
    </source>
</evidence>
<dbReference type="InterPro" id="IPR036704">
    <property type="entry name" value="RraA/RraA-like_sf"/>
</dbReference>
<evidence type="ECO:0000256" key="5">
    <source>
        <dbReference type="ARBA" id="ARBA00012213"/>
    </source>
</evidence>
<comment type="similarity">
    <text evidence="3">Belongs to the class II aldolase/RraA-like family.</text>
</comment>
<evidence type="ECO:0000313" key="14">
    <source>
        <dbReference type="EMBL" id="SDL83971.1"/>
    </source>
</evidence>
<comment type="catalytic activity">
    <reaction evidence="12">
        <text>oxaloacetate + H(+) = pyruvate + CO2</text>
        <dbReference type="Rhea" id="RHEA:15641"/>
        <dbReference type="ChEBI" id="CHEBI:15361"/>
        <dbReference type="ChEBI" id="CHEBI:15378"/>
        <dbReference type="ChEBI" id="CHEBI:16452"/>
        <dbReference type="ChEBI" id="CHEBI:16526"/>
        <dbReference type="EC" id="4.1.1.112"/>
    </reaction>
</comment>
<reference evidence="15" key="1">
    <citation type="submission" date="2016-10" db="EMBL/GenBank/DDBJ databases">
        <authorList>
            <person name="Varghese N."/>
            <person name="Submissions S."/>
        </authorList>
    </citation>
    <scope>NUCLEOTIDE SEQUENCE [LARGE SCALE GENOMIC DNA]</scope>
    <source>
        <strain evidence="15">DSM 45419</strain>
    </source>
</reference>
<dbReference type="GO" id="GO:0008948">
    <property type="term" value="F:oxaloacetate decarboxylase activity"/>
    <property type="evidence" value="ECO:0007669"/>
    <property type="project" value="UniProtKB-EC"/>
</dbReference>
<evidence type="ECO:0000256" key="8">
    <source>
        <dbReference type="ARBA" id="ARBA00025046"/>
    </source>
</evidence>
<comment type="catalytic activity">
    <reaction evidence="1">
        <text>4-hydroxy-4-methyl-2-oxoglutarate = 2 pyruvate</text>
        <dbReference type="Rhea" id="RHEA:22748"/>
        <dbReference type="ChEBI" id="CHEBI:15361"/>
        <dbReference type="ChEBI" id="CHEBI:58276"/>
        <dbReference type="EC" id="4.1.3.17"/>
    </reaction>
</comment>
<evidence type="ECO:0000256" key="1">
    <source>
        <dbReference type="ARBA" id="ARBA00001342"/>
    </source>
</evidence>
<keyword evidence="13" id="KW-0460">Magnesium</keyword>
<dbReference type="GO" id="GO:0046872">
    <property type="term" value="F:metal ion binding"/>
    <property type="evidence" value="ECO:0007669"/>
    <property type="project" value="UniProtKB-KW"/>
</dbReference>
<evidence type="ECO:0000256" key="3">
    <source>
        <dbReference type="ARBA" id="ARBA00008621"/>
    </source>
</evidence>
<evidence type="ECO:0000256" key="13">
    <source>
        <dbReference type="PIRSR" id="PIRSR605493-1"/>
    </source>
</evidence>
<keyword evidence="13" id="KW-0479">Metal-binding</keyword>
<dbReference type="SUPFAM" id="SSF89562">
    <property type="entry name" value="RraA-like"/>
    <property type="match status" value="1"/>
</dbReference>
<dbReference type="RefSeq" id="WP_091214529.1">
    <property type="nucleotide sequence ID" value="NZ_FNHE01000002.1"/>
</dbReference>
<dbReference type="GO" id="GO:0047443">
    <property type="term" value="F:4-hydroxy-4-methyl-2-oxoglutarate aldolase activity"/>
    <property type="evidence" value="ECO:0007669"/>
    <property type="project" value="UniProtKB-EC"/>
</dbReference>
<sequence length="234" mass="23525">MSRWHAQQWTVVEAIERPPAEAVTALAGFATTQIADCGGPVGVVGPGLGRIAGGAEFCGPAVTVWTKPGDILFVLKMPDLTRPGDVVAVDGGGRADAAVLGDIVAGALARRGVVGVVVDGAVRDVEGIDEVGLPTFARGTHPATGSNEGPGAINVPVQVGGVVVRPGDVVRGDASGVVVVPREHLDTVIAMTRAVEQREMAWRQAVADGVSIAAATGADAVIAERGDAAATPLP</sequence>
<comment type="cofactor">
    <cofactor evidence="2">
        <name>a divalent metal cation</name>
        <dbReference type="ChEBI" id="CHEBI:60240"/>
    </cofactor>
</comment>
<comment type="cofactor">
    <cofactor evidence="13">
        <name>Mg(2+)</name>
        <dbReference type="ChEBI" id="CHEBI:18420"/>
    </cofactor>
</comment>
<keyword evidence="15" id="KW-1185">Reference proteome</keyword>
<name>A0A1G9NCD4_9ACTN</name>
<dbReference type="InterPro" id="IPR005493">
    <property type="entry name" value="RraA/RraA-like"/>
</dbReference>
<evidence type="ECO:0000256" key="7">
    <source>
        <dbReference type="ARBA" id="ARBA00016549"/>
    </source>
</evidence>
<evidence type="ECO:0000256" key="10">
    <source>
        <dbReference type="ARBA" id="ARBA00030169"/>
    </source>
</evidence>
<evidence type="ECO:0000256" key="9">
    <source>
        <dbReference type="ARBA" id="ARBA00029596"/>
    </source>
</evidence>
<dbReference type="AlphaFoldDB" id="A0A1G9NCD4"/>
<comment type="function">
    <text evidence="8">Catalyzes the aldol cleavage of 4-hydroxy-4-methyl-2-oxoglutarate (HMG) into 2 molecules of pyruvate. Also contains a secondary oxaloacetate (OAA) decarboxylase activity due to the common pyruvate enolate transition state formed following C-C bond cleavage in the retro-aldol and decarboxylation reactions.</text>
</comment>
<organism evidence="14 15">
    <name type="scientific">Geodermatophilus siccatus</name>
    <dbReference type="NCBI Taxonomy" id="1137991"/>
    <lineage>
        <taxon>Bacteria</taxon>
        <taxon>Bacillati</taxon>
        <taxon>Actinomycetota</taxon>
        <taxon>Actinomycetes</taxon>
        <taxon>Geodermatophilales</taxon>
        <taxon>Geodermatophilaceae</taxon>
        <taxon>Geodermatophilus</taxon>
    </lineage>
</organism>
<dbReference type="EMBL" id="FNHE01000002">
    <property type="protein sequence ID" value="SDL83971.1"/>
    <property type="molecule type" value="Genomic_DNA"/>
</dbReference>
<gene>
    <name evidence="14" type="ORF">SAMN05660642_00973</name>
</gene>